<dbReference type="Proteomes" id="UP000886653">
    <property type="component" value="Unassembled WGS sequence"/>
</dbReference>
<dbReference type="GO" id="GO:0032259">
    <property type="term" value="P:methylation"/>
    <property type="evidence" value="ECO:0007669"/>
    <property type="project" value="UniProtKB-KW"/>
</dbReference>
<dbReference type="EC" id="2.1.1.320" evidence="7"/>
<comment type="function">
    <text evidence="7">Arginine methyltransferase involved in the assembly or stability of mitochondrial NADH:ubiquinone oxidoreductase complex (complex I).</text>
</comment>
<dbReference type="Pfam" id="PF02636">
    <property type="entry name" value="Methyltransf_28"/>
    <property type="match status" value="1"/>
</dbReference>
<gene>
    <name evidence="8" type="ORF">CROQUDRAFT_724658</name>
</gene>
<dbReference type="OrthoDB" id="17415at2759"/>
<evidence type="ECO:0000313" key="8">
    <source>
        <dbReference type="EMBL" id="KAG0143239.1"/>
    </source>
</evidence>
<dbReference type="PANTHER" id="PTHR12049:SF5">
    <property type="entry name" value="PROTEIN ARGININE METHYLTRANSFERASE NDUFAF7 HOMOLOG, MITOCHONDRIAL"/>
    <property type="match status" value="1"/>
</dbReference>
<dbReference type="EMBL" id="MU167324">
    <property type="protein sequence ID" value="KAG0143239.1"/>
    <property type="molecule type" value="Genomic_DNA"/>
</dbReference>
<evidence type="ECO:0000256" key="3">
    <source>
        <dbReference type="ARBA" id="ARBA00022603"/>
    </source>
</evidence>
<evidence type="ECO:0000256" key="5">
    <source>
        <dbReference type="ARBA" id="ARBA00023128"/>
    </source>
</evidence>
<keyword evidence="4 7" id="KW-0808">Transferase</keyword>
<dbReference type="GO" id="GO:0035243">
    <property type="term" value="F:protein-arginine omega-N symmetric methyltransferase activity"/>
    <property type="evidence" value="ECO:0007669"/>
    <property type="project" value="UniProtKB-EC"/>
</dbReference>
<dbReference type="InterPro" id="IPR029063">
    <property type="entry name" value="SAM-dependent_MTases_sf"/>
</dbReference>
<proteinExistence type="inferred from homology"/>
<name>A0A9P6NFM0_9BASI</name>
<dbReference type="PANTHER" id="PTHR12049">
    <property type="entry name" value="PROTEIN ARGININE METHYLTRANSFERASE NDUFAF7, MITOCHONDRIAL"/>
    <property type="match status" value="1"/>
</dbReference>
<evidence type="ECO:0000256" key="7">
    <source>
        <dbReference type="RuleBase" id="RU364114"/>
    </source>
</evidence>
<protein>
    <recommendedName>
        <fullName evidence="7">Protein arginine methyltransferase NDUFAF7</fullName>
        <ecNumber evidence="7">2.1.1.320</ecNumber>
    </recommendedName>
</protein>
<accession>A0A9P6NFM0</accession>
<keyword evidence="3 7" id="KW-0489">Methyltransferase</keyword>
<keyword evidence="9" id="KW-1185">Reference proteome</keyword>
<keyword evidence="5 7" id="KW-0496">Mitochondrion</keyword>
<sequence>MLSPPDLRYENCCVSRASSHQIPGRYNYNPDPFASEPLPDALSRFRRETAASLRESGSRRPPRRVRLLARDFIEDALCNPHYGYFATKVEILDSPAGGIGFRTIKDGRAFEREVADRYGPRQSWHTPTELFKPWYARVVARCLLARHRADESLRIYEIGAGNGTLCEGVMDYLRENAPAVYNQTTYTTIEVSARLAGLQAGRAARAGHSLRVIPHNLFSLPEPMVEEEPCWVIAMELVDNLARDVVRRDRRTGEVLMGCVATDADGCFHEYFEPICPDTNPLLARFLSTQGLRSGSLSLYDRLALHMPFGANLTAPEFVPTRTFELVEVLRDRFPRHRLLLSDFDHLPQSIGGIGAPVVQTRYEGMTVPCTTYLVQPGQFDIFFPTDFDHLLELYQRLNPAHQPKLENLSHSEFVGRYGADDLHETRLGDGSNPILDYYENVRVVVSE</sequence>
<dbReference type="InterPro" id="IPR003788">
    <property type="entry name" value="NDUFAF7"/>
</dbReference>
<evidence type="ECO:0000313" key="9">
    <source>
        <dbReference type="Proteomes" id="UP000886653"/>
    </source>
</evidence>
<organism evidence="8 9">
    <name type="scientific">Cronartium quercuum f. sp. fusiforme G11</name>
    <dbReference type="NCBI Taxonomy" id="708437"/>
    <lineage>
        <taxon>Eukaryota</taxon>
        <taxon>Fungi</taxon>
        <taxon>Dikarya</taxon>
        <taxon>Basidiomycota</taxon>
        <taxon>Pucciniomycotina</taxon>
        <taxon>Pucciniomycetes</taxon>
        <taxon>Pucciniales</taxon>
        <taxon>Coleosporiaceae</taxon>
        <taxon>Cronartium</taxon>
    </lineage>
</organism>
<reference evidence="8" key="1">
    <citation type="submission" date="2013-11" db="EMBL/GenBank/DDBJ databases">
        <title>Genome sequence of the fusiform rust pathogen reveals effectors for host alternation and coevolution with pine.</title>
        <authorList>
            <consortium name="DOE Joint Genome Institute"/>
            <person name="Smith K."/>
            <person name="Pendleton A."/>
            <person name="Kubisiak T."/>
            <person name="Anderson C."/>
            <person name="Salamov A."/>
            <person name="Aerts A."/>
            <person name="Riley R."/>
            <person name="Clum A."/>
            <person name="Lindquist E."/>
            <person name="Ence D."/>
            <person name="Campbell M."/>
            <person name="Kronenberg Z."/>
            <person name="Feau N."/>
            <person name="Dhillon B."/>
            <person name="Hamelin R."/>
            <person name="Burleigh J."/>
            <person name="Smith J."/>
            <person name="Yandell M."/>
            <person name="Nelson C."/>
            <person name="Grigoriev I."/>
            <person name="Davis J."/>
        </authorList>
    </citation>
    <scope>NUCLEOTIDE SEQUENCE</scope>
    <source>
        <strain evidence="8">G11</strain>
    </source>
</reference>
<dbReference type="InterPro" id="IPR038375">
    <property type="entry name" value="NDUFAF7_sf"/>
</dbReference>
<comment type="subcellular location">
    <subcellularLocation>
        <location evidence="1 7">Mitochondrion</location>
    </subcellularLocation>
</comment>
<dbReference type="AlphaFoldDB" id="A0A9P6NFM0"/>
<comment type="similarity">
    <text evidence="2 7">Belongs to the NDUFAF7 family.</text>
</comment>
<evidence type="ECO:0000256" key="6">
    <source>
        <dbReference type="ARBA" id="ARBA00048612"/>
    </source>
</evidence>
<dbReference type="GO" id="GO:0005739">
    <property type="term" value="C:mitochondrion"/>
    <property type="evidence" value="ECO:0007669"/>
    <property type="project" value="UniProtKB-SubCell"/>
</dbReference>
<comment type="caution">
    <text evidence="8">The sequence shown here is derived from an EMBL/GenBank/DDBJ whole genome shotgun (WGS) entry which is preliminary data.</text>
</comment>
<evidence type="ECO:0000256" key="2">
    <source>
        <dbReference type="ARBA" id="ARBA00005891"/>
    </source>
</evidence>
<evidence type="ECO:0000256" key="4">
    <source>
        <dbReference type="ARBA" id="ARBA00022679"/>
    </source>
</evidence>
<evidence type="ECO:0000256" key="1">
    <source>
        <dbReference type="ARBA" id="ARBA00004173"/>
    </source>
</evidence>
<comment type="catalytic activity">
    <reaction evidence="6 7">
        <text>L-arginyl-[protein] + 2 S-adenosyl-L-methionine = N(omega),N(omega)'-dimethyl-L-arginyl-[protein] + 2 S-adenosyl-L-homocysteine + 2 H(+)</text>
        <dbReference type="Rhea" id="RHEA:48108"/>
        <dbReference type="Rhea" id="RHEA-COMP:10532"/>
        <dbReference type="Rhea" id="RHEA-COMP:11992"/>
        <dbReference type="ChEBI" id="CHEBI:15378"/>
        <dbReference type="ChEBI" id="CHEBI:29965"/>
        <dbReference type="ChEBI" id="CHEBI:57856"/>
        <dbReference type="ChEBI" id="CHEBI:59789"/>
        <dbReference type="ChEBI" id="CHEBI:88221"/>
        <dbReference type="EC" id="2.1.1.320"/>
    </reaction>
</comment>
<dbReference type="Gene3D" id="3.40.50.12710">
    <property type="match status" value="1"/>
</dbReference>
<dbReference type="SUPFAM" id="SSF53335">
    <property type="entry name" value="S-adenosyl-L-methionine-dependent methyltransferases"/>
    <property type="match status" value="1"/>
</dbReference>